<dbReference type="EMBL" id="MK071982">
    <property type="protein sequence ID" value="AYV76087.1"/>
    <property type="molecule type" value="Genomic_DNA"/>
</dbReference>
<reference evidence="1" key="1">
    <citation type="submission" date="2018-10" db="EMBL/GenBank/DDBJ databases">
        <title>Hidden diversity of soil giant viruses.</title>
        <authorList>
            <person name="Schulz F."/>
            <person name="Alteio L."/>
            <person name="Goudeau D."/>
            <person name="Ryan E.M."/>
            <person name="Malmstrom R.R."/>
            <person name="Blanchard J."/>
            <person name="Woyke T."/>
        </authorList>
    </citation>
    <scope>NUCLEOTIDE SEQUENCE</scope>
    <source>
        <strain evidence="1">TEV1</strain>
    </source>
</reference>
<protein>
    <submittedName>
        <fullName evidence="1">Uncharacterized protein</fullName>
    </submittedName>
</protein>
<evidence type="ECO:0000313" key="1">
    <source>
        <dbReference type="EMBL" id="AYV76087.1"/>
    </source>
</evidence>
<accession>A0A3G4ZML5</accession>
<sequence length="95" mass="10438">MFSQRTIKNKVGATINPTVIGTPMKYATRNPRIISPSVIGFVDEFGTLCNGRLCSGRLCNCRCPMEIALLCASALVVVKTLGFKEKRVSKEFIIN</sequence>
<proteinExistence type="predicted"/>
<gene>
    <name evidence="1" type="ORF">Terrestrivirus4_135</name>
</gene>
<organism evidence="1">
    <name type="scientific">Terrestrivirus sp</name>
    <dbReference type="NCBI Taxonomy" id="2487775"/>
    <lineage>
        <taxon>Viruses</taxon>
        <taxon>Varidnaviria</taxon>
        <taxon>Bamfordvirae</taxon>
        <taxon>Nucleocytoviricota</taxon>
        <taxon>Megaviricetes</taxon>
        <taxon>Imitervirales</taxon>
        <taxon>Mimiviridae</taxon>
        <taxon>Klosneuvirinae</taxon>
    </lineage>
</organism>
<name>A0A3G4ZML5_9VIRU</name>